<dbReference type="EMBL" id="DS566026">
    <property type="status" value="NOT_ANNOTATED_CDS"/>
    <property type="molecule type" value="Genomic_DNA"/>
</dbReference>
<dbReference type="Pfam" id="PF05630">
    <property type="entry name" value="NPP1"/>
    <property type="match status" value="1"/>
</dbReference>
<sequence length="242" mass="26644">MNLRTLFVSAAVATLCAVEAVSIGHDKVQPFAQPDPVTISEKTAVRFKPILRIDNGCHSYPAVNAAGETNAGLKGTGRPSGDCKGSSLGSQVYGRSVWHGDLWAIMYAWYFPKDMPILGKGKRHDWANVVVWLDNPAHERPTIIGVSPSAYVTTYAKYTPPPANRLTGLTSMISYLADDLNYGYHTLDMNWEAGGEFQDLVMWEQLTDEARAALNDTDFGENALVPFIDANFKANLEKAWPY</sequence>
<evidence type="ECO:0008006" key="8">
    <source>
        <dbReference type="Google" id="ProtNLM"/>
    </source>
</evidence>
<reference evidence="6" key="2">
    <citation type="submission" date="2015-06" db="UniProtKB">
        <authorList>
            <consortium name="EnsemblProtists"/>
        </authorList>
    </citation>
    <scope>IDENTIFICATION</scope>
    <source>
        <strain evidence="6">Pr102</strain>
    </source>
</reference>
<keyword evidence="7" id="KW-1185">Reference proteome</keyword>
<reference evidence="7" key="1">
    <citation type="journal article" date="2006" name="Science">
        <title>Phytophthora genome sequences uncover evolutionary origins and mechanisms of pathogenesis.</title>
        <authorList>
            <person name="Tyler B.M."/>
            <person name="Tripathy S."/>
            <person name="Zhang X."/>
            <person name="Dehal P."/>
            <person name="Jiang R.H."/>
            <person name="Aerts A."/>
            <person name="Arredondo F.D."/>
            <person name="Baxter L."/>
            <person name="Bensasson D."/>
            <person name="Beynon J.L."/>
            <person name="Chapman J."/>
            <person name="Damasceno C.M."/>
            <person name="Dorrance A.E."/>
            <person name="Dou D."/>
            <person name="Dickerman A.W."/>
            <person name="Dubchak I.L."/>
            <person name="Garbelotto M."/>
            <person name="Gijzen M."/>
            <person name="Gordon S.G."/>
            <person name="Govers F."/>
            <person name="Grunwald N.J."/>
            <person name="Huang W."/>
            <person name="Ivors K.L."/>
            <person name="Jones R.W."/>
            <person name="Kamoun S."/>
            <person name="Krampis K."/>
            <person name="Lamour K.H."/>
            <person name="Lee M.K."/>
            <person name="McDonald W.H."/>
            <person name="Medina M."/>
            <person name="Meijer H.J."/>
            <person name="Nordberg E.K."/>
            <person name="Maclean D.J."/>
            <person name="Ospina-Giraldo M.D."/>
            <person name="Morris P.F."/>
            <person name="Phuntumart V."/>
            <person name="Putnam N.H."/>
            <person name="Rash S."/>
            <person name="Rose J.K."/>
            <person name="Sakihama Y."/>
            <person name="Salamov A.A."/>
            <person name="Savidor A."/>
            <person name="Scheuring C.F."/>
            <person name="Smith B.M."/>
            <person name="Sobral B.W."/>
            <person name="Terry A."/>
            <person name="Torto-Alalibo T.A."/>
            <person name="Win J."/>
            <person name="Xu Z."/>
            <person name="Zhang H."/>
            <person name="Grigoriev I.V."/>
            <person name="Rokhsar D.S."/>
            <person name="Boore J.L."/>
        </authorList>
    </citation>
    <scope>NUCLEOTIDE SEQUENCE [LARGE SCALE GENOMIC DNA]</scope>
    <source>
        <strain evidence="7">Pr102</strain>
    </source>
</reference>
<dbReference type="PANTHER" id="PTHR33657">
    <property type="entry name" value="DOMAIN PROTEIN, PUTATIVE (AFU_ORTHOLOGUE AFUA_5G00600)-RELATED"/>
    <property type="match status" value="1"/>
</dbReference>
<dbReference type="VEuPathDB" id="FungiDB:KRP22_8279"/>
<evidence type="ECO:0000256" key="3">
    <source>
        <dbReference type="ARBA" id="ARBA00022525"/>
    </source>
</evidence>
<dbReference type="eggNOG" id="ENOG502S1MP">
    <property type="taxonomic scope" value="Eukaryota"/>
</dbReference>
<dbReference type="InParanoid" id="H3G9C5"/>
<comment type="subcellular location">
    <subcellularLocation>
        <location evidence="1">Secreted</location>
    </subcellularLocation>
</comment>
<dbReference type="InterPro" id="IPR008701">
    <property type="entry name" value="NPP1"/>
</dbReference>
<evidence type="ECO:0000256" key="2">
    <source>
        <dbReference type="ARBA" id="ARBA00009520"/>
    </source>
</evidence>
<feature type="chain" id="PRO_5003585251" description="Necrosis inducing-like protein NPP1 type" evidence="5">
    <location>
        <begin position="21"/>
        <end position="242"/>
    </location>
</feature>
<comment type="similarity">
    <text evidence="2">Belongs to the Necrosis inducing protein (NPP1) family.</text>
</comment>
<keyword evidence="4" id="KW-0843">Virulence</keyword>
<name>H3G9C5_PHYRM</name>
<dbReference type="OMA" id="RIDNGCH"/>
<evidence type="ECO:0000313" key="6">
    <source>
        <dbReference type="EnsemblProtists" id="Phyra71588"/>
    </source>
</evidence>
<protein>
    <recommendedName>
        <fullName evidence="8">Necrosis inducing-like protein NPP1 type</fullName>
    </recommendedName>
</protein>
<dbReference type="GO" id="GO:0005576">
    <property type="term" value="C:extracellular region"/>
    <property type="evidence" value="ECO:0007669"/>
    <property type="project" value="UniProtKB-SubCell"/>
</dbReference>
<keyword evidence="5" id="KW-0732">Signal</keyword>
<feature type="signal peptide" evidence="5">
    <location>
        <begin position="1"/>
        <end position="20"/>
    </location>
</feature>
<evidence type="ECO:0000256" key="4">
    <source>
        <dbReference type="ARBA" id="ARBA00023026"/>
    </source>
</evidence>
<keyword evidence="3" id="KW-0964">Secreted</keyword>
<evidence type="ECO:0000313" key="7">
    <source>
        <dbReference type="Proteomes" id="UP000005238"/>
    </source>
</evidence>
<organism evidence="6 7">
    <name type="scientific">Phytophthora ramorum</name>
    <name type="common">Sudden oak death agent</name>
    <dbReference type="NCBI Taxonomy" id="164328"/>
    <lineage>
        <taxon>Eukaryota</taxon>
        <taxon>Sar</taxon>
        <taxon>Stramenopiles</taxon>
        <taxon>Oomycota</taxon>
        <taxon>Peronosporomycetes</taxon>
        <taxon>Peronosporales</taxon>
        <taxon>Peronosporaceae</taxon>
        <taxon>Phytophthora</taxon>
    </lineage>
</organism>
<evidence type="ECO:0000256" key="5">
    <source>
        <dbReference type="SAM" id="SignalP"/>
    </source>
</evidence>
<proteinExistence type="inferred from homology"/>
<dbReference type="HOGENOM" id="CLU_062263_1_0_1"/>
<evidence type="ECO:0000256" key="1">
    <source>
        <dbReference type="ARBA" id="ARBA00004613"/>
    </source>
</evidence>
<dbReference type="PIRSF" id="PIRSF029958">
    <property type="entry name" value="Necrosis-inducing_protein"/>
    <property type="match status" value="1"/>
</dbReference>
<dbReference type="EnsemblProtists" id="Phyra71588">
    <property type="protein sequence ID" value="Phyra71588"/>
    <property type="gene ID" value="Phyra71588"/>
</dbReference>
<dbReference type="STRING" id="164328.H3G9C5"/>
<dbReference type="Proteomes" id="UP000005238">
    <property type="component" value="Unassembled WGS sequence"/>
</dbReference>
<dbReference type="AlphaFoldDB" id="H3G9C5"/>
<accession>H3G9C5</accession>
<dbReference type="PANTHER" id="PTHR33657:SF8">
    <property type="entry name" value="DOMAIN PROTEIN, PUTATIVE (AFU_ORTHOLOGUE AFUA_5G00600)-RELATED"/>
    <property type="match status" value="1"/>
</dbReference>